<comment type="subcellular location">
    <subcellularLocation>
        <location evidence="1">Cell membrane</location>
        <topology evidence="1">Multi-pass membrane protein</topology>
    </subcellularLocation>
</comment>
<evidence type="ECO:0000256" key="2">
    <source>
        <dbReference type="ARBA" id="ARBA00022475"/>
    </source>
</evidence>
<dbReference type="InterPro" id="IPR032816">
    <property type="entry name" value="VTT_dom"/>
</dbReference>
<dbReference type="InterPro" id="IPR051311">
    <property type="entry name" value="DedA_domain"/>
</dbReference>
<dbReference type="AlphaFoldDB" id="A0A1F6ES38"/>
<keyword evidence="4 6" id="KW-1133">Transmembrane helix</keyword>
<dbReference type="PANTHER" id="PTHR42709">
    <property type="entry name" value="ALKALINE PHOSPHATASE LIKE PROTEIN"/>
    <property type="match status" value="1"/>
</dbReference>
<protein>
    <recommendedName>
        <fullName evidence="7">VTT domain-containing protein</fullName>
    </recommendedName>
</protein>
<feature type="transmembrane region" description="Helical" evidence="6">
    <location>
        <begin position="169"/>
        <end position="187"/>
    </location>
</feature>
<dbReference type="STRING" id="1798516.A2950_00670"/>
<feature type="transmembrane region" description="Helical" evidence="6">
    <location>
        <begin position="105"/>
        <end position="124"/>
    </location>
</feature>
<sequence>METLVPDVLQGLLFEHRYLALFFLTLAQGPLAMTLGGFLLRLDYFTFWPTYLVLMAGDLVGDTLWYLVGYHAGRRFVVRFGKFFSITETTIAKTEEVFHRYTNRILLISKITMGFGFAIATLLVAGMSRIPFRSYILFNAVGQLFWTGLLLAVGYFLGDLYVHFNEGLHRLFIFAVFIMVLLALYGFGNYLRKRNFNNA</sequence>
<feature type="domain" description="VTT" evidence="7">
    <location>
        <begin position="34"/>
        <end position="155"/>
    </location>
</feature>
<feature type="transmembrane region" description="Helical" evidence="6">
    <location>
        <begin position="136"/>
        <end position="157"/>
    </location>
</feature>
<keyword evidence="5 6" id="KW-0472">Membrane</keyword>
<proteinExistence type="predicted"/>
<dbReference type="GO" id="GO:0005886">
    <property type="term" value="C:plasma membrane"/>
    <property type="evidence" value="ECO:0007669"/>
    <property type="project" value="UniProtKB-SubCell"/>
</dbReference>
<evidence type="ECO:0000256" key="3">
    <source>
        <dbReference type="ARBA" id="ARBA00022692"/>
    </source>
</evidence>
<dbReference type="Pfam" id="PF09335">
    <property type="entry name" value="VTT_dom"/>
    <property type="match status" value="1"/>
</dbReference>
<organism evidence="8 9">
    <name type="scientific">Candidatus Kaiserbacteria bacterium RIFCSPLOWO2_01_FULL_55_19</name>
    <dbReference type="NCBI Taxonomy" id="1798516"/>
    <lineage>
        <taxon>Bacteria</taxon>
        <taxon>Candidatus Kaiseribacteriota</taxon>
    </lineage>
</organism>
<dbReference type="PANTHER" id="PTHR42709:SF6">
    <property type="entry name" value="UNDECAPRENYL PHOSPHATE TRANSPORTER A"/>
    <property type="match status" value="1"/>
</dbReference>
<keyword evidence="3 6" id="KW-0812">Transmembrane</keyword>
<name>A0A1F6ES38_9BACT</name>
<gene>
    <name evidence="8" type="ORF">A2950_00670</name>
</gene>
<feature type="transmembrane region" description="Helical" evidence="6">
    <location>
        <begin position="20"/>
        <end position="40"/>
    </location>
</feature>
<evidence type="ECO:0000259" key="7">
    <source>
        <dbReference type="Pfam" id="PF09335"/>
    </source>
</evidence>
<evidence type="ECO:0000256" key="4">
    <source>
        <dbReference type="ARBA" id="ARBA00022989"/>
    </source>
</evidence>
<evidence type="ECO:0000313" key="9">
    <source>
        <dbReference type="Proteomes" id="UP000176714"/>
    </source>
</evidence>
<evidence type="ECO:0000313" key="8">
    <source>
        <dbReference type="EMBL" id="OGG76463.1"/>
    </source>
</evidence>
<evidence type="ECO:0000256" key="1">
    <source>
        <dbReference type="ARBA" id="ARBA00004651"/>
    </source>
</evidence>
<dbReference type="Proteomes" id="UP000176714">
    <property type="component" value="Unassembled WGS sequence"/>
</dbReference>
<comment type="caution">
    <text evidence="8">The sequence shown here is derived from an EMBL/GenBank/DDBJ whole genome shotgun (WGS) entry which is preliminary data.</text>
</comment>
<accession>A0A1F6ES38</accession>
<dbReference type="EMBL" id="MFMD01000017">
    <property type="protein sequence ID" value="OGG76463.1"/>
    <property type="molecule type" value="Genomic_DNA"/>
</dbReference>
<reference evidence="8 9" key="1">
    <citation type="journal article" date="2016" name="Nat. Commun.">
        <title>Thousands of microbial genomes shed light on interconnected biogeochemical processes in an aquifer system.</title>
        <authorList>
            <person name="Anantharaman K."/>
            <person name="Brown C.T."/>
            <person name="Hug L.A."/>
            <person name="Sharon I."/>
            <person name="Castelle C.J."/>
            <person name="Probst A.J."/>
            <person name="Thomas B.C."/>
            <person name="Singh A."/>
            <person name="Wilkins M.J."/>
            <person name="Karaoz U."/>
            <person name="Brodie E.L."/>
            <person name="Williams K.H."/>
            <person name="Hubbard S.S."/>
            <person name="Banfield J.F."/>
        </authorList>
    </citation>
    <scope>NUCLEOTIDE SEQUENCE [LARGE SCALE GENOMIC DNA]</scope>
</reference>
<evidence type="ECO:0000256" key="6">
    <source>
        <dbReference type="SAM" id="Phobius"/>
    </source>
</evidence>
<evidence type="ECO:0000256" key="5">
    <source>
        <dbReference type="ARBA" id="ARBA00023136"/>
    </source>
</evidence>
<keyword evidence="2" id="KW-1003">Cell membrane</keyword>
<feature type="transmembrane region" description="Helical" evidence="6">
    <location>
        <begin position="47"/>
        <end position="68"/>
    </location>
</feature>